<evidence type="ECO:0000256" key="1">
    <source>
        <dbReference type="ARBA" id="ARBA00004651"/>
    </source>
</evidence>
<feature type="transmembrane region" description="Helical" evidence="6">
    <location>
        <begin position="145"/>
        <end position="165"/>
    </location>
</feature>
<keyword evidence="3 6" id="KW-0812">Transmembrane</keyword>
<name>A0ABW4VTK4_9BACI</name>
<comment type="caution">
    <text evidence="7">The sequence shown here is derived from an EMBL/GenBank/DDBJ whole genome shotgun (WGS) entry which is preliminary data.</text>
</comment>
<evidence type="ECO:0000256" key="6">
    <source>
        <dbReference type="SAM" id="Phobius"/>
    </source>
</evidence>
<feature type="transmembrane region" description="Helical" evidence="6">
    <location>
        <begin position="247"/>
        <end position="266"/>
    </location>
</feature>
<reference evidence="8" key="1">
    <citation type="journal article" date="2019" name="Int. J. Syst. Evol. Microbiol.">
        <title>The Global Catalogue of Microorganisms (GCM) 10K type strain sequencing project: providing services to taxonomists for standard genome sequencing and annotation.</title>
        <authorList>
            <consortium name="The Broad Institute Genomics Platform"/>
            <consortium name="The Broad Institute Genome Sequencing Center for Infectious Disease"/>
            <person name="Wu L."/>
            <person name="Ma J."/>
        </authorList>
    </citation>
    <scope>NUCLEOTIDE SEQUENCE [LARGE SCALE GENOMIC DNA]</scope>
    <source>
        <strain evidence="8">R28</strain>
    </source>
</reference>
<evidence type="ECO:0000313" key="8">
    <source>
        <dbReference type="Proteomes" id="UP001597383"/>
    </source>
</evidence>
<dbReference type="RefSeq" id="WP_377554529.1">
    <property type="nucleotide sequence ID" value="NZ_JBHUHQ010000002.1"/>
</dbReference>
<keyword evidence="8" id="KW-1185">Reference proteome</keyword>
<feature type="transmembrane region" description="Helical" evidence="6">
    <location>
        <begin position="46"/>
        <end position="69"/>
    </location>
</feature>
<evidence type="ECO:0000313" key="7">
    <source>
        <dbReference type="EMBL" id="MFD2042858.1"/>
    </source>
</evidence>
<sequence length="273" mass="31535">MLDIILEEFHFTSLWNGGIFLFLSFVAIIYLFLLPHDHRHSIWKSISFLCGLGLLFLAIGSPMNIIGRIAFSTHIMQVVLLLFVVPPLLLVGLKQKAVDQFLAINIVKVLLRVVTKPFLIIGLFYMLLYIYHIPAIFDQARVDLFWNYFYLFGLFIASLFLWVPIISPNRMRSKQKIVYIVLNILFIIPYCFSLWLINDSLYLVYTDMTSIISSMELCLPPGETLTPDYIQLLLPFDPIMEQKQGGGILFGLHFLIFISAMTYQIIRKGKNNL</sequence>
<evidence type="ECO:0000256" key="2">
    <source>
        <dbReference type="ARBA" id="ARBA00022475"/>
    </source>
</evidence>
<keyword evidence="4 6" id="KW-1133">Transmembrane helix</keyword>
<dbReference type="Pfam" id="PF09678">
    <property type="entry name" value="Caa3_CtaG"/>
    <property type="match status" value="1"/>
</dbReference>
<accession>A0ABW4VTK4</accession>
<proteinExistence type="predicted"/>
<feature type="transmembrane region" description="Helical" evidence="6">
    <location>
        <begin position="113"/>
        <end position="133"/>
    </location>
</feature>
<evidence type="ECO:0000256" key="4">
    <source>
        <dbReference type="ARBA" id="ARBA00022989"/>
    </source>
</evidence>
<evidence type="ECO:0000256" key="5">
    <source>
        <dbReference type="ARBA" id="ARBA00023136"/>
    </source>
</evidence>
<evidence type="ECO:0000256" key="3">
    <source>
        <dbReference type="ARBA" id="ARBA00022692"/>
    </source>
</evidence>
<dbReference type="InterPro" id="IPR019108">
    <property type="entry name" value="Caa3_assmbl_CtaG-rel"/>
</dbReference>
<dbReference type="Proteomes" id="UP001597383">
    <property type="component" value="Unassembled WGS sequence"/>
</dbReference>
<protein>
    <submittedName>
        <fullName evidence="7">Cytochrome c oxidase assembly protein</fullName>
    </submittedName>
</protein>
<feature type="transmembrane region" description="Helical" evidence="6">
    <location>
        <begin position="75"/>
        <end position="93"/>
    </location>
</feature>
<feature type="transmembrane region" description="Helical" evidence="6">
    <location>
        <begin position="177"/>
        <end position="197"/>
    </location>
</feature>
<organism evidence="7 8">
    <name type="scientific">Ornithinibacillus salinisoli</name>
    <dbReference type="NCBI Taxonomy" id="1848459"/>
    <lineage>
        <taxon>Bacteria</taxon>
        <taxon>Bacillati</taxon>
        <taxon>Bacillota</taxon>
        <taxon>Bacilli</taxon>
        <taxon>Bacillales</taxon>
        <taxon>Bacillaceae</taxon>
        <taxon>Ornithinibacillus</taxon>
    </lineage>
</organism>
<gene>
    <name evidence="7" type="ORF">ACFSJF_00850</name>
</gene>
<dbReference type="EMBL" id="JBHUHQ010000002">
    <property type="protein sequence ID" value="MFD2042858.1"/>
    <property type="molecule type" value="Genomic_DNA"/>
</dbReference>
<keyword evidence="5 6" id="KW-0472">Membrane</keyword>
<keyword evidence="2" id="KW-1003">Cell membrane</keyword>
<comment type="subcellular location">
    <subcellularLocation>
        <location evidence="1">Cell membrane</location>
        <topology evidence="1">Multi-pass membrane protein</topology>
    </subcellularLocation>
</comment>
<feature type="transmembrane region" description="Helical" evidence="6">
    <location>
        <begin position="14"/>
        <end position="34"/>
    </location>
</feature>